<dbReference type="SUPFAM" id="SSF54593">
    <property type="entry name" value="Glyoxalase/Bleomycin resistance protein/Dihydroxybiphenyl dioxygenase"/>
    <property type="match status" value="1"/>
</dbReference>
<dbReference type="PROSITE" id="PS51819">
    <property type="entry name" value="VOC"/>
    <property type="match status" value="1"/>
</dbReference>
<dbReference type="EMBL" id="RCHR01000008">
    <property type="protein sequence ID" value="RLL41308.1"/>
    <property type="molecule type" value="Genomic_DNA"/>
</dbReference>
<accession>A0A498D232</accession>
<evidence type="ECO:0000313" key="3">
    <source>
        <dbReference type="Proteomes" id="UP000270219"/>
    </source>
</evidence>
<reference evidence="2 3" key="1">
    <citation type="submission" date="2018-10" db="EMBL/GenBank/DDBJ databases">
        <title>Oceanobacillus sp. YLB-02 draft genome.</title>
        <authorList>
            <person name="Yu L."/>
        </authorList>
    </citation>
    <scope>NUCLEOTIDE SEQUENCE [LARGE SCALE GENOMIC DNA]</scope>
    <source>
        <strain evidence="2 3">YLB-02</strain>
    </source>
</reference>
<comment type="caution">
    <text evidence="2">The sequence shown here is derived from an EMBL/GenBank/DDBJ whole genome shotgun (WGS) entry which is preliminary data.</text>
</comment>
<dbReference type="InterPro" id="IPR004360">
    <property type="entry name" value="Glyas_Fos-R_dOase_dom"/>
</dbReference>
<dbReference type="RefSeq" id="WP_121524699.1">
    <property type="nucleotide sequence ID" value="NZ_RCHR01000008.1"/>
</dbReference>
<evidence type="ECO:0000313" key="2">
    <source>
        <dbReference type="EMBL" id="RLL41308.1"/>
    </source>
</evidence>
<dbReference type="AlphaFoldDB" id="A0A498D232"/>
<dbReference type="CDD" id="cd06587">
    <property type="entry name" value="VOC"/>
    <property type="match status" value="1"/>
</dbReference>
<sequence length="123" mass="14061">MNSPIQNRMNTVFVHVKNLKDSVKWYTNLLGQQYVESEVSLPVYNIQINHHTGLTLDAGPTSGKKVTPQEYPLFNFHTDDIKAAYHYVQTLNYDITSEITEFDDFSFFTIGDPDGHQIMICTG</sequence>
<proteinExistence type="predicted"/>
<dbReference type="Proteomes" id="UP000270219">
    <property type="component" value="Unassembled WGS sequence"/>
</dbReference>
<dbReference type="InterPro" id="IPR029068">
    <property type="entry name" value="Glyas_Bleomycin-R_OHBP_Dase"/>
</dbReference>
<dbReference type="OrthoDB" id="2354281at2"/>
<organism evidence="2 3">
    <name type="scientific">Oceanobacillus piezotolerans</name>
    <dbReference type="NCBI Taxonomy" id="2448030"/>
    <lineage>
        <taxon>Bacteria</taxon>
        <taxon>Bacillati</taxon>
        <taxon>Bacillota</taxon>
        <taxon>Bacilli</taxon>
        <taxon>Bacillales</taxon>
        <taxon>Bacillaceae</taxon>
        <taxon>Oceanobacillus</taxon>
    </lineage>
</organism>
<evidence type="ECO:0000259" key="1">
    <source>
        <dbReference type="PROSITE" id="PS51819"/>
    </source>
</evidence>
<dbReference type="Pfam" id="PF00903">
    <property type="entry name" value="Glyoxalase"/>
    <property type="match status" value="1"/>
</dbReference>
<keyword evidence="3" id="KW-1185">Reference proteome</keyword>
<dbReference type="InterPro" id="IPR037523">
    <property type="entry name" value="VOC_core"/>
</dbReference>
<feature type="domain" description="VOC" evidence="1">
    <location>
        <begin position="8"/>
        <end position="123"/>
    </location>
</feature>
<name>A0A498D232_9BACI</name>
<dbReference type="Gene3D" id="3.10.180.10">
    <property type="entry name" value="2,3-Dihydroxybiphenyl 1,2-Dioxygenase, domain 1"/>
    <property type="match status" value="1"/>
</dbReference>
<gene>
    <name evidence="2" type="ORF">D8M04_17445</name>
</gene>
<protein>
    <submittedName>
        <fullName evidence="2">VOC family protein</fullName>
    </submittedName>
</protein>